<dbReference type="GO" id="GO:0008299">
    <property type="term" value="P:isoprenoid biosynthetic process"/>
    <property type="evidence" value="ECO:0007669"/>
    <property type="project" value="InterPro"/>
</dbReference>
<dbReference type="PROSITE" id="PS00723">
    <property type="entry name" value="POLYPRENYL_SYNTHASE_1"/>
    <property type="match status" value="1"/>
</dbReference>
<dbReference type="GO" id="GO:0046165">
    <property type="term" value="P:alcohol biosynthetic process"/>
    <property type="evidence" value="ECO:0007669"/>
    <property type="project" value="UniProtKB-ARBA"/>
</dbReference>
<dbReference type="GO" id="GO:0043386">
    <property type="term" value="P:mycotoxin biosynthetic process"/>
    <property type="evidence" value="ECO:0007669"/>
    <property type="project" value="UniProtKB-ARBA"/>
</dbReference>
<dbReference type="Pfam" id="PF00348">
    <property type="entry name" value="polyprenyl_synt"/>
    <property type="match status" value="1"/>
</dbReference>
<evidence type="ECO:0000256" key="3">
    <source>
        <dbReference type="ARBA" id="ARBA00022723"/>
    </source>
</evidence>
<accession>A0A9W9W943</accession>
<dbReference type="GO" id="GO:0004659">
    <property type="term" value="F:prenyltransferase activity"/>
    <property type="evidence" value="ECO:0007669"/>
    <property type="project" value="InterPro"/>
</dbReference>
<name>A0A9W9W943_9EURO</name>
<dbReference type="EMBL" id="JAPZBU010000004">
    <property type="protein sequence ID" value="KAJ5408603.1"/>
    <property type="molecule type" value="Genomic_DNA"/>
</dbReference>
<evidence type="ECO:0000256" key="4">
    <source>
        <dbReference type="ARBA" id="ARBA00022842"/>
    </source>
</evidence>
<dbReference type="AlphaFoldDB" id="A0A9W9W943"/>
<evidence type="ECO:0000256" key="2">
    <source>
        <dbReference type="ARBA" id="ARBA00022679"/>
    </source>
</evidence>
<dbReference type="InterPro" id="IPR008949">
    <property type="entry name" value="Isoprenoid_synthase_dom_sf"/>
</dbReference>
<dbReference type="Gene3D" id="1.10.600.10">
    <property type="entry name" value="Farnesyl Diphosphate Synthase"/>
    <property type="match status" value="2"/>
</dbReference>
<dbReference type="GeneID" id="81366103"/>
<keyword evidence="3" id="KW-0479">Metal-binding</keyword>
<dbReference type="GO" id="GO:0046872">
    <property type="term" value="F:metal ion binding"/>
    <property type="evidence" value="ECO:0007669"/>
    <property type="project" value="UniProtKB-KW"/>
</dbReference>
<gene>
    <name evidence="5" type="ORF">N7509_002486</name>
</gene>
<evidence type="ECO:0000313" key="5">
    <source>
        <dbReference type="EMBL" id="KAJ5408603.1"/>
    </source>
</evidence>
<dbReference type="PANTHER" id="PTHR12001">
    <property type="entry name" value="GERANYLGERANYL PYROPHOSPHATE SYNTHASE"/>
    <property type="match status" value="1"/>
</dbReference>
<comment type="pathway">
    <text evidence="1">Secondary metabolite biosynthesis.</text>
</comment>
<keyword evidence="6" id="KW-1185">Reference proteome</keyword>
<sequence length="603" mass="68352">MDPKTAGHVHQDLALVFLFETKSQRDYEPRFTINRIGRQLVRDILAIDRETGLEMLNGWGIHMKANIESPQYHWTLEEYEAYRLEQGAASWAVDSVSWSAGLHVSLAEKESTRYFMNDIMTACLLVNDLISFEKEFDDHAKNGTLHKLRNAVAVLMTNYGYSEKEARDIIRKESLAMEKAGLLKYENWKYNGAPKSDDLRKFVIFSMLMCSGSAYWMSHSPRYNRSKFSNTVEMRAGIIGKHHGGLKALRDRPKPTALASTGYPMKLMNPFQAPFIKASAQVGPVFAIWKYSVLKVYQFVDAPYEYLISLPGKMMRDKLIEGLNEWLKVPDLSLNIIKDVIGMLHSSSLMLDDIEDGSLLRRGRPSVHVLYGQSQTINSANYIYVKSVAKILTLKGATCLEIFIGEGSSLHRLRNLTIQLDELENLHCGQSLDLGWRYFESYITMVDNKTGGLFRLIVRLMQAESTVQSTPDLLKLATLFGRYYQIRDDYYNLTSEEFAAKKGFCEDISEGKLSLPVIHMLKSCSSSSHLRAVLFSRISNVAGEISFELKSFVLAAMKKEGSLDYVKEVLEKLHVDIMDLVEKVESELGWNAALKLLVLGSST</sequence>
<keyword evidence="2" id="KW-0808">Transferase</keyword>
<reference evidence="5" key="1">
    <citation type="submission" date="2022-12" db="EMBL/GenBank/DDBJ databases">
        <authorList>
            <person name="Petersen C."/>
        </authorList>
    </citation>
    <scope>NUCLEOTIDE SEQUENCE</scope>
    <source>
        <strain evidence="5">IBT 29677</strain>
    </source>
</reference>
<keyword evidence="4" id="KW-0460">Magnesium</keyword>
<dbReference type="OrthoDB" id="6921389at2759"/>
<dbReference type="SUPFAM" id="SSF48576">
    <property type="entry name" value="Terpenoid synthases"/>
    <property type="match status" value="2"/>
</dbReference>
<reference evidence="5" key="2">
    <citation type="journal article" date="2023" name="IMA Fungus">
        <title>Comparative genomic study of the Penicillium genus elucidates a diverse pangenome and 15 lateral gene transfer events.</title>
        <authorList>
            <person name="Petersen C."/>
            <person name="Sorensen T."/>
            <person name="Nielsen M.R."/>
            <person name="Sondergaard T.E."/>
            <person name="Sorensen J.L."/>
            <person name="Fitzpatrick D.A."/>
            <person name="Frisvad J.C."/>
            <person name="Nielsen K.L."/>
        </authorList>
    </citation>
    <scope>NUCLEOTIDE SEQUENCE</scope>
    <source>
        <strain evidence="5">IBT 29677</strain>
    </source>
</reference>
<comment type="caution">
    <text evidence="5">The sequence shown here is derived from an EMBL/GenBank/DDBJ whole genome shotgun (WGS) entry which is preliminary data.</text>
</comment>
<dbReference type="PROSITE" id="PS00444">
    <property type="entry name" value="POLYPRENYL_SYNTHASE_2"/>
    <property type="match status" value="1"/>
</dbReference>
<evidence type="ECO:0000256" key="1">
    <source>
        <dbReference type="ARBA" id="ARBA00005179"/>
    </source>
</evidence>
<dbReference type="InterPro" id="IPR033749">
    <property type="entry name" value="Polyprenyl_synt_CS"/>
</dbReference>
<dbReference type="SFLD" id="SFLDS00005">
    <property type="entry name" value="Isoprenoid_Synthase_Type_I"/>
    <property type="match status" value="1"/>
</dbReference>
<evidence type="ECO:0000313" key="6">
    <source>
        <dbReference type="Proteomes" id="UP001147747"/>
    </source>
</evidence>
<dbReference type="Proteomes" id="UP001147747">
    <property type="component" value="Unassembled WGS sequence"/>
</dbReference>
<dbReference type="Pfam" id="PF19086">
    <property type="entry name" value="Terpene_syn_C_2"/>
    <property type="match status" value="1"/>
</dbReference>
<dbReference type="PANTHER" id="PTHR12001:SF44">
    <property type="entry name" value="GERANYLGERANYL PYROPHOSPHATE SYNTHASE"/>
    <property type="match status" value="1"/>
</dbReference>
<organism evidence="5 6">
    <name type="scientific">Penicillium cosmopolitanum</name>
    <dbReference type="NCBI Taxonomy" id="1131564"/>
    <lineage>
        <taxon>Eukaryota</taxon>
        <taxon>Fungi</taxon>
        <taxon>Dikarya</taxon>
        <taxon>Ascomycota</taxon>
        <taxon>Pezizomycotina</taxon>
        <taxon>Eurotiomycetes</taxon>
        <taxon>Eurotiomycetidae</taxon>
        <taxon>Eurotiales</taxon>
        <taxon>Aspergillaceae</taxon>
        <taxon>Penicillium</taxon>
    </lineage>
</organism>
<dbReference type="RefSeq" id="XP_056492918.1">
    <property type="nucleotide sequence ID" value="XM_056627123.1"/>
</dbReference>
<dbReference type="InterPro" id="IPR000092">
    <property type="entry name" value="Polyprenyl_synt"/>
</dbReference>
<protein>
    <submittedName>
        <fullName evidence="5">Uncharacterized protein</fullName>
    </submittedName>
</protein>
<proteinExistence type="predicted"/>